<evidence type="ECO:0000313" key="6">
    <source>
        <dbReference type="Proteomes" id="UP001162131"/>
    </source>
</evidence>
<sequence>MRRIFGGKKQPGPPAPTLDEANQSMERRVQILRQKISECDKDLADLKEGIKKSRGASQTMNKQRAVQVLKRKRMYESQLQNLTSQQFNVEQMQFTSQGVQDTIVAVSAMKAAHEVQKKQMKQLNVEQVENMMDDMQDLMMDTEEINEAMSRNYALDGIDETELDAELAELDEDILQEDISAGALKAPSYLPSAPPQKTDEITY</sequence>
<dbReference type="InterPro" id="IPR005024">
    <property type="entry name" value="Snf7_fam"/>
</dbReference>
<evidence type="ECO:0008006" key="7">
    <source>
        <dbReference type="Google" id="ProtNLM"/>
    </source>
</evidence>
<name>A0AAU9K311_9CILI</name>
<comment type="caution">
    <text evidence="5">The sequence shown here is derived from an EMBL/GenBank/DDBJ whole genome shotgun (WGS) entry which is preliminary data.</text>
</comment>
<dbReference type="Gene3D" id="6.10.250.1710">
    <property type="match status" value="1"/>
</dbReference>
<dbReference type="PANTHER" id="PTHR22761">
    <property type="entry name" value="CHARGED MULTIVESICULAR BODY PROTEIN"/>
    <property type="match status" value="1"/>
</dbReference>
<evidence type="ECO:0000256" key="1">
    <source>
        <dbReference type="ARBA" id="ARBA00006190"/>
    </source>
</evidence>
<reference evidence="5" key="1">
    <citation type="submission" date="2021-09" db="EMBL/GenBank/DDBJ databases">
        <authorList>
            <consortium name="AG Swart"/>
            <person name="Singh M."/>
            <person name="Singh A."/>
            <person name="Seah K."/>
            <person name="Emmerich C."/>
        </authorList>
    </citation>
    <scope>NUCLEOTIDE SEQUENCE</scope>
    <source>
        <strain evidence="5">ATCC30299</strain>
    </source>
</reference>
<feature type="coiled-coil region" evidence="3">
    <location>
        <begin position="118"/>
        <end position="178"/>
    </location>
</feature>
<feature type="region of interest" description="Disordered" evidence="4">
    <location>
        <begin position="1"/>
        <end position="22"/>
    </location>
</feature>
<dbReference type="PANTHER" id="PTHR22761:SF12">
    <property type="entry name" value="CHARGED MULTIVESICULAR BODY PROTEIN 5"/>
    <property type="match status" value="1"/>
</dbReference>
<gene>
    <name evidence="5" type="ORF">BSTOLATCC_MIC55820</name>
</gene>
<keyword evidence="6" id="KW-1185">Reference proteome</keyword>
<protein>
    <recommendedName>
        <fullName evidence="7">Charged multivesicular body protein 5</fullName>
    </recommendedName>
</protein>
<dbReference type="GO" id="GO:0005771">
    <property type="term" value="C:multivesicular body"/>
    <property type="evidence" value="ECO:0007669"/>
    <property type="project" value="TreeGrafter"/>
</dbReference>
<organism evidence="5 6">
    <name type="scientific">Blepharisma stoltei</name>
    <dbReference type="NCBI Taxonomy" id="1481888"/>
    <lineage>
        <taxon>Eukaryota</taxon>
        <taxon>Sar</taxon>
        <taxon>Alveolata</taxon>
        <taxon>Ciliophora</taxon>
        <taxon>Postciliodesmatophora</taxon>
        <taxon>Heterotrichea</taxon>
        <taxon>Heterotrichida</taxon>
        <taxon>Blepharismidae</taxon>
        <taxon>Blepharisma</taxon>
    </lineage>
</organism>
<dbReference type="AlphaFoldDB" id="A0AAU9K311"/>
<dbReference type="GO" id="GO:0006900">
    <property type="term" value="P:vesicle budding from membrane"/>
    <property type="evidence" value="ECO:0007669"/>
    <property type="project" value="TreeGrafter"/>
</dbReference>
<comment type="similarity">
    <text evidence="1">Belongs to the SNF7 family.</text>
</comment>
<evidence type="ECO:0000256" key="4">
    <source>
        <dbReference type="SAM" id="MobiDB-lite"/>
    </source>
</evidence>
<evidence type="ECO:0000256" key="3">
    <source>
        <dbReference type="SAM" id="Coils"/>
    </source>
</evidence>
<dbReference type="Proteomes" id="UP001162131">
    <property type="component" value="Unassembled WGS sequence"/>
</dbReference>
<accession>A0AAU9K311</accession>
<keyword evidence="2 3" id="KW-0175">Coiled coil</keyword>
<dbReference type="Gene3D" id="1.10.287.1060">
    <property type="entry name" value="ESAT-6-like"/>
    <property type="match status" value="1"/>
</dbReference>
<dbReference type="GO" id="GO:0032511">
    <property type="term" value="P:late endosome to vacuole transport via multivesicular body sorting pathway"/>
    <property type="evidence" value="ECO:0007669"/>
    <property type="project" value="TreeGrafter"/>
</dbReference>
<evidence type="ECO:0000313" key="5">
    <source>
        <dbReference type="EMBL" id="CAG9332370.1"/>
    </source>
</evidence>
<evidence type="ECO:0000256" key="2">
    <source>
        <dbReference type="ARBA" id="ARBA00023054"/>
    </source>
</evidence>
<feature type="region of interest" description="Disordered" evidence="4">
    <location>
        <begin position="184"/>
        <end position="203"/>
    </location>
</feature>
<dbReference type="EMBL" id="CAJZBQ010000054">
    <property type="protein sequence ID" value="CAG9332370.1"/>
    <property type="molecule type" value="Genomic_DNA"/>
</dbReference>
<dbReference type="Pfam" id="PF03357">
    <property type="entry name" value="Snf7"/>
    <property type="match status" value="1"/>
</dbReference>
<proteinExistence type="inferred from homology"/>